<gene>
    <name evidence="10" type="ORF">H5410_030439</name>
</gene>
<keyword evidence="3 7" id="KW-0863">Zinc-finger</keyword>
<dbReference type="InterPro" id="IPR023780">
    <property type="entry name" value="Chromo_domain"/>
</dbReference>
<dbReference type="InterPro" id="IPR019786">
    <property type="entry name" value="Zinc_finger_PHD-type_CS"/>
</dbReference>
<evidence type="ECO:0000256" key="3">
    <source>
        <dbReference type="ARBA" id="ARBA00022771"/>
    </source>
</evidence>
<dbReference type="GO" id="GO:0140658">
    <property type="term" value="F:ATP-dependent chromatin remodeler activity"/>
    <property type="evidence" value="ECO:0007669"/>
    <property type="project" value="TreeGrafter"/>
</dbReference>
<evidence type="ECO:0000256" key="7">
    <source>
        <dbReference type="PROSITE-ProRule" id="PRU00146"/>
    </source>
</evidence>
<keyword evidence="5" id="KW-0067">ATP-binding</keyword>
<comment type="caution">
    <text evidence="10">The sequence shown here is derived from an EMBL/GenBank/DDBJ whole genome shotgun (WGS) entry which is preliminary data.</text>
</comment>
<dbReference type="EMBL" id="JACXVP010000006">
    <property type="protein sequence ID" value="KAG5599069.1"/>
    <property type="molecule type" value="Genomic_DNA"/>
</dbReference>
<dbReference type="InterPro" id="IPR001965">
    <property type="entry name" value="Znf_PHD"/>
</dbReference>
<dbReference type="SMART" id="SM00298">
    <property type="entry name" value="CHROMO"/>
    <property type="match status" value="2"/>
</dbReference>
<sequence>MMLNHDSPEEELCSCAGTGRDCSNLSSLKDGVGSEAAILFDSGERCNIQLNEALSVSQRGSDEKMCAICKQAGKILICDGRGCKRCYHLSCLDPPLNDFPPGAWHCTLCVKKKIEFGVHSVTEGVESILDVREVEVADAKGTHRQKQYLVKYHGLAHAHSHWVAEAQLLIDAPLLIANYNHKNQDVRWISEWTVPHRLLKKRSLMFSKLHGQDAGENNKCLFEWLVKWKGLGYEYATWELGNSNLLNSHHGESLIKDFNMRREKAKWRIDKNHKGQLVKLSELPAGGSLITDSNLLNNVNKLRECWFKCENTAVFDDKMCIDHLWKNFVFPSPCMGHNTLDLCLQAIFSLLVLFKFQKEVSMVILVPFFQFPFDRFEFACKNVIFPSMIHVRFPPSR</sequence>
<keyword evidence="11" id="KW-1185">Reference proteome</keyword>
<dbReference type="AlphaFoldDB" id="A0A9J5YG64"/>
<dbReference type="PANTHER" id="PTHR45623">
    <property type="entry name" value="CHROMODOMAIN-HELICASE-DNA-BINDING PROTEIN 3-RELATED-RELATED"/>
    <property type="match status" value="1"/>
</dbReference>
<organism evidence="10 11">
    <name type="scientific">Solanum commersonii</name>
    <name type="common">Commerson's wild potato</name>
    <name type="synonym">Commerson's nightshade</name>
    <dbReference type="NCBI Taxonomy" id="4109"/>
    <lineage>
        <taxon>Eukaryota</taxon>
        <taxon>Viridiplantae</taxon>
        <taxon>Streptophyta</taxon>
        <taxon>Embryophyta</taxon>
        <taxon>Tracheophyta</taxon>
        <taxon>Spermatophyta</taxon>
        <taxon>Magnoliopsida</taxon>
        <taxon>eudicotyledons</taxon>
        <taxon>Gunneridae</taxon>
        <taxon>Pentapetalae</taxon>
        <taxon>asterids</taxon>
        <taxon>lamiids</taxon>
        <taxon>Solanales</taxon>
        <taxon>Solanaceae</taxon>
        <taxon>Solanoideae</taxon>
        <taxon>Solaneae</taxon>
        <taxon>Solanum</taxon>
    </lineage>
</organism>
<dbReference type="SMART" id="SM00249">
    <property type="entry name" value="PHD"/>
    <property type="match status" value="1"/>
</dbReference>
<keyword evidence="2" id="KW-0547">Nucleotide-binding</keyword>
<dbReference type="GO" id="GO:0000785">
    <property type="term" value="C:chromatin"/>
    <property type="evidence" value="ECO:0007669"/>
    <property type="project" value="TreeGrafter"/>
</dbReference>
<dbReference type="PANTHER" id="PTHR45623:SF13">
    <property type="entry name" value="HELICASE PROTEIN MOM1"/>
    <property type="match status" value="1"/>
</dbReference>
<evidence type="ECO:0000256" key="4">
    <source>
        <dbReference type="ARBA" id="ARBA00022833"/>
    </source>
</evidence>
<keyword evidence="6" id="KW-0539">Nucleus</keyword>
<evidence type="ECO:0000313" key="10">
    <source>
        <dbReference type="EMBL" id="KAG5599069.1"/>
    </source>
</evidence>
<dbReference type="GO" id="GO:0003677">
    <property type="term" value="F:DNA binding"/>
    <property type="evidence" value="ECO:0007669"/>
    <property type="project" value="TreeGrafter"/>
</dbReference>
<dbReference type="GO" id="GO:0003682">
    <property type="term" value="F:chromatin binding"/>
    <property type="evidence" value="ECO:0007669"/>
    <property type="project" value="TreeGrafter"/>
</dbReference>
<evidence type="ECO:0000256" key="2">
    <source>
        <dbReference type="ARBA" id="ARBA00022741"/>
    </source>
</evidence>
<dbReference type="Proteomes" id="UP000824120">
    <property type="component" value="Chromosome 6"/>
</dbReference>
<dbReference type="InterPro" id="IPR000953">
    <property type="entry name" value="Chromo/chromo_shadow_dom"/>
</dbReference>
<dbReference type="InterPro" id="IPR019787">
    <property type="entry name" value="Znf_PHD-finger"/>
</dbReference>
<dbReference type="GO" id="GO:0005524">
    <property type="term" value="F:ATP binding"/>
    <property type="evidence" value="ECO:0007669"/>
    <property type="project" value="UniProtKB-KW"/>
</dbReference>
<evidence type="ECO:0000256" key="6">
    <source>
        <dbReference type="ARBA" id="ARBA00023242"/>
    </source>
</evidence>
<evidence type="ECO:0000313" key="11">
    <source>
        <dbReference type="Proteomes" id="UP000824120"/>
    </source>
</evidence>
<proteinExistence type="predicted"/>
<dbReference type="Pfam" id="PF00385">
    <property type="entry name" value="Chromo"/>
    <property type="match status" value="2"/>
</dbReference>
<dbReference type="PROSITE" id="PS50016">
    <property type="entry name" value="ZF_PHD_2"/>
    <property type="match status" value="1"/>
</dbReference>
<accession>A0A9J5YG64</accession>
<dbReference type="SUPFAM" id="SSF54160">
    <property type="entry name" value="Chromo domain-like"/>
    <property type="match status" value="2"/>
</dbReference>
<feature type="domain" description="PHD-type" evidence="9">
    <location>
        <begin position="63"/>
        <end position="112"/>
    </location>
</feature>
<dbReference type="GO" id="GO:0016887">
    <property type="term" value="F:ATP hydrolysis activity"/>
    <property type="evidence" value="ECO:0007669"/>
    <property type="project" value="TreeGrafter"/>
</dbReference>
<dbReference type="Gene3D" id="3.30.40.10">
    <property type="entry name" value="Zinc/RING finger domain, C3HC4 (zinc finger)"/>
    <property type="match status" value="1"/>
</dbReference>
<dbReference type="PROSITE" id="PS50013">
    <property type="entry name" value="CHROMO_2"/>
    <property type="match status" value="1"/>
</dbReference>
<evidence type="ECO:0000259" key="8">
    <source>
        <dbReference type="PROSITE" id="PS50013"/>
    </source>
</evidence>
<keyword evidence="4" id="KW-0862">Zinc</keyword>
<name>A0A9J5YG64_SOLCO</name>
<dbReference type="InterPro" id="IPR016197">
    <property type="entry name" value="Chromo-like_dom_sf"/>
</dbReference>
<dbReference type="Pfam" id="PF00628">
    <property type="entry name" value="PHD"/>
    <property type="match status" value="1"/>
</dbReference>
<dbReference type="GO" id="GO:0005634">
    <property type="term" value="C:nucleus"/>
    <property type="evidence" value="ECO:0007669"/>
    <property type="project" value="TreeGrafter"/>
</dbReference>
<evidence type="ECO:0000256" key="1">
    <source>
        <dbReference type="ARBA" id="ARBA00022723"/>
    </source>
</evidence>
<reference evidence="10 11" key="1">
    <citation type="submission" date="2020-09" db="EMBL/GenBank/DDBJ databases">
        <title>De no assembly of potato wild relative species, Solanum commersonii.</title>
        <authorList>
            <person name="Cho K."/>
        </authorList>
    </citation>
    <scope>NUCLEOTIDE SEQUENCE [LARGE SCALE GENOMIC DNA]</scope>
    <source>
        <strain evidence="10">LZ3.2</strain>
        <tissue evidence="10">Leaf</tissue>
    </source>
</reference>
<protein>
    <submittedName>
        <fullName evidence="10">Uncharacterized protein</fullName>
    </submittedName>
</protein>
<dbReference type="PROSITE" id="PS01359">
    <property type="entry name" value="ZF_PHD_1"/>
    <property type="match status" value="1"/>
</dbReference>
<dbReference type="Gene3D" id="2.40.50.40">
    <property type="match status" value="2"/>
</dbReference>
<dbReference type="InterPro" id="IPR011011">
    <property type="entry name" value="Znf_FYVE_PHD"/>
</dbReference>
<dbReference type="SUPFAM" id="SSF57903">
    <property type="entry name" value="FYVE/PHD zinc finger"/>
    <property type="match status" value="1"/>
</dbReference>
<keyword evidence="1" id="KW-0479">Metal-binding</keyword>
<evidence type="ECO:0000259" key="9">
    <source>
        <dbReference type="PROSITE" id="PS50016"/>
    </source>
</evidence>
<evidence type="ECO:0000256" key="5">
    <source>
        <dbReference type="ARBA" id="ARBA00022840"/>
    </source>
</evidence>
<dbReference type="InterPro" id="IPR013083">
    <property type="entry name" value="Znf_RING/FYVE/PHD"/>
</dbReference>
<dbReference type="OrthoDB" id="885191at2759"/>
<dbReference type="GO" id="GO:0042393">
    <property type="term" value="F:histone binding"/>
    <property type="evidence" value="ECO:0007669"/>
    <property type="project" value="TreeGrafter"/>
</dbReference>
<feature type="domain" description="Chromo" evidence="8">
    <location>
        <begin position="123"/>
        <end position="191"/>
    </location>
</feature>
<dbReference type="GO" id="GO:0008270">
    <property type="term" value="F:zinc ion binding"/>
    <property type="evidence" value="ECO:0007669"/>
    <property type="project" value="UniProtKB-KW"/>
</dbReference>